<dbReference type="Pfam" id="PF04376">
    <property type="entry name" value="ATE_N"/>
    <property type="match status" value="1"/>
</dbReference>
<dbReference type="SUPFAM" id="SSF55729">
    <property type="entry name" value="Acyl-CoA N-acyltransferases (Nat)"/>
    <property type="match status" value="1"/>
</dbReference>
<sequence length="468" mass="53820">MSTVLLLSTPHYIESGDCGYCHDQKENYLGIPSLPQEANPPKSCTHITIGTFAHQMGTYDYSRFVNRGFRRLGRFLYKGDMLRGCCRMYTIRTNIDYLKFTKSHRKILNRFNRELNVITTDTSKDHVGLKLRDLIEIEAKCGGKFYTRFELSGFTREKFELYKKYQVKVHNDDPDEVSEGQFKSFLCDTPFLDEEIEGTPEQWRILNNWIHLQPSERKKHGRVGPTHECYYLDGKLIAISVLDFLPCGLSSVYFIWDPDYAHLSLGTLLGLREILMCNELGLGDYYLGYYIEDCVKMKYKGNFGGEILDVCNEAFIPLTSVKDFMADGRFFTAAPKDSISAIKEPELKLERDPIRWDFPVVNVTQQMYGNSEIYKDAVTHSNTLRDRYKLPTPLLPNVLPGAVPMATLLNWVEAGEVGPHSPVTVLTKFGRVKEIKLKNLDARFQCSYLNMLRLFGLDVLRDAIIVHQ</sequence>
<evidence type="ECO:0000256" key="2">
    <source>
        <dbReference type="ARBA" id="ARBA00012025"/>
    </source>
</evidence>
<feature type="domain" description="N-end aminoacyl transferase N-terminal" evidence="5">
    <location>
        <begin position="17"/>
        <end position="106"/>
    </location>
</feature>
<protein>
    <recommendedName>
        <fullName evidence="2">arginyltransferase</fullName>
        <ecNumber evidence="2">2.3.2.8</ecNumber>
    </recommendedName>
</protein>
<keyword evidence="4" id="KW-0012">Acyltransferase</keyword>
<evidence type="ECO:0000259" key="5">
    <source>
        <dbReference type="Pfam" id="PF04376"/>
    </source>
</evidence>
<dbReference type="InterPro" id="IPR030700">
    <property type="entry name" value="N-end_Aminoacyl_Trfase"/>
</dbReference>
<keyword evidence="3" id="KW-0808">Transferase</keyword>
<evidence type="ECO:0000313" key="7">
    <source>
        <dbReference type="EMBL" id="SGZ50843.1"/>
    </source>
</evidence>
<feature type="domain" description="N-end rule aminoacyl transferase C-terminal" evidence="6">
    <location>
        <begin position="157"/>
        <end position="304"/>
    </location>
</feature>
<dbReference type="InterPro" id="IPR007472">
    <property type="entry name" value="N-end_Aminoacyl_Trfase_C"/>
</dbReference>
<evidence type="ECO:0000259" key="6">
    <source>
        <dbReference type="Pfam" id="PF04377"/>
    </source>
</evidence>
<dbReference type="InterPro" id="IPR016181">
    <property type="entry name" value="Acyl_CoA_acyltransferase"/>
</dbReference>
<dbReference type="GO" id="GO:0004057">
    <property type="term" value="F:arginyl-tRNA--protein transferase activity"/>
    <property type="evidence" value="ECO:0007669"/>
    <property type="project" value="UniProtKB-EC"/>
</dbReference>
<dbReference type="PANTHER" id="PTHR21367">
    <property type="entry name" value="ARGININE-TRNA-PROTEIN TRANSFERASE 1"/>
    <property type="match status" value="1"/>
</dbReference>
<dbReference type="Proteomes" id="UP000182259">
    <property type="component" value="Chromosome I"/>
</dbReference>
<reference evidence="7 8" key="1">
    <citation type="submission" date="2016-10" db="EMBL/GenBank/DDBJ databases">
        <authorList>
            <person name="de Groot N.N."/>
        </authorList>
    </citation>
    <scope>NUCLEOTIDE SEQUENCE [LARGE SCALE GENOMIC DNA]</scope>
    <source>
        <strain evidence="7 8">PYCC 4715</strain>
    </source>
</reference>
<dbReference type="Pfam" id="PF04377">
    <property type="entry name" value="ATE_C"/>
    <property type="match status" value="1"/>
</dbReference>
<name>A0A1L0BI92_9ASCO</name>
<evidence type="ECO:0000256" key="3">
    <source>
        <dbReference type="ARBA" id="ARBA00022679"/>
    </source>
</evidence>
<dbReference type="EMBL" id="LT635764">
    <property type="protein sequence ID" value="SGZ50843.1"/>
    <property type="molecule type" value="Genomic_DNA"/>
</dbReference>
<evidence type="ECO:0000313" key="8">
    <source>
        <dbReference type="Proteomes" id="UP000182259"/>
    </source>
</evidence>
<evidence type="ECO:0000256" key="4">
    <source>
        <dbReference type="ARBA" id="ARBA00023315"/>
    </source>
</evidence>
<dbReference type="InterPro" id="IPR007471">
    <property type="entry name" value="N-end_Aminoacyl_Trfase_N"/>
</dbReference>
<dbReference type="EC" id="2.3.2.8" evidence="2"/>
<dbReference type="AlphaFoldDB" id="A0A1L0BI92"/>
<dbReference type="GO" id="GO:0005737">
    <property type="term" value="C:cytoplasm"/>
    <property type="evidence" value="ECO:0007669"/>
    <property type="project" value="TreeGrafter"/>
</dbReference>
<organism evidence="7 8">
    <name type="scientific">Sungouiella intermedia</name>
    <dbReference type="NCBI Taxonomy" id="45354"/>
    <lineage>
        <taxon>Eukaryota</taxon>
        <taxon>Fungi</taxon>
        <taxon>Dikarya</taxon>
        <taxon>Ascomycota</taxon>
        <taxon>Saccharomycotina</taxon>
        <taxon>Pichiomycetes</taxon>
        <taxon>Metschnikowiaceae</taxon>
        <taxon>Sungouiella</taxon>
    </lineage>
</organism>
<comment type="similarity">
    <text evidence="1">Belongs to the R-transferase family.</text>
</comment>
<gene>
    <name evidence="7" type="ORF">SAMEA4029009_CIC11G00000003117</name>
</gene>
<dbReference type="PANTHER" id="PTHR21367:SF1">
    <property type="entry name" value="ARGINYL-TRNA--PROTEIN TRANSFERASE 1"/>
    <property type="match status" value="1"/>
</dbReference>
<evidence type="ECO:0000256" key="1">
    <source>
        <dbReference type="ARBA" id="ARBA00009991"/>
    </source>
</evidence>
<accession>A0A1L0BI92</accession>
<proteinExistence type="inferred from homology"/>